<organism evidence="2 3">
    <name type="scientific">Phytophthora fragariaefolia</name>
    <dbReference type="NCBI Taxonomy" id="1490495"/>
    <lineage>
        <taxon>Eukaryota</taxon>
        <taxon>Sar</taxon>
        <taxon>Stramenopiles</taxon>
        <taxon>Oomycota</taxon>
        <taxon>Peronosporomycetes</taxon>
        <taxon>Peronosporales</taxon>
        <taxon>Peronosporaceae</taxon>
        <taxon>Phytophthora</taxon>
    </lineage>
</organism>
<name>A0A9W6X290_9STRA</name>
<feature type="region of interest" description="Disordered" evidence="1">
    <location>
        <begin position="56"/>
        <end position="97"/>
    </location>
</feature>
<protein>
    <submittedName>
        <fullName evidence="2">Unnamed protein product</fullName>
    </submittedName>
</protein>
<dbReference type="EMBL" id="BSXT01000453">
    <property type="protein sequence ID" value="GMF27912.1"/>
    <property type="molecule type" value="Genomic_DNA"/>
</dbReference>
<proteinExistence type="predicted"/>
<feature type="compositionally biased region" description="Basic and acidic residues" evidence="1">
    <location>
        <begin position="56"/>
        <end position="66"/>
    </location>
</feature>
<dbReference type="Proteomes" id="UP001165121">
    <property type="component" value="Unassembled WGS sequence"/>
</dbReference>
<evidence type="ECO:0000256" key="1">
    <source>
        <dbReference type="SAM" id="MobiDB-lite"/>
    </source>
</evidence>
<evidence type="ECO:0000313" key="2">
    <source>
        <dbReference type="EMBL" id="GMF27912.1"/>
    </source>
</evidence>
<comment type="caution">
    <text evidence="2">The sequence shown here is derived from an EMBL/GenBank/DDBJ whole genome shotgun (WGS) entry which is preliminary data.</text>
</comment>
<keyword evidence="3" id="KW-1185">Reference proteome</keyword>
<evidence type="ECO:0000313" key="3">
    <source>
        <dbReference type="Proteomes" id="UP001165121"/>
    </source>
</evidence>
<gene>
    <name evidence="2" type="ORF">Pfra01_000566200</name>
</gene>
<accession>A0A9W6X290</accession>
<reference evidence="2" key="1">
    <citation type="submission" date="2023-04" db="EMBL/GenBank/DDBJ databases">
        <title>Phytophthora fragariaefolia NBRC 109709.</title>
        <authorList>
            <person name="Ichikawa N."/>
            <person name="Sato H."/>
            <person name="Tonouchi N."/>
        </authorList>
    </citation>
    <scope>NUCLEOTIDE SEQUENCE</scope>
    <source>
        <strain evidence="2">NBRC 109709</strain>
    </source>
</reference>
<dbReference type="AlphaFoldDB" id="A0A9W6X290"/>
<sequence>MMDYELFEDVGGERSLSDDEWDKVIQDMAEHEKRLSQFKQFGFPHAEICRKIGMGKEELPEPHPWDPSEVSVLAKRPSPSDEELPVPETKKARAEVKPPTTIWALQEEKLMMFLCWRAKTDKEKLADESVEPQGWDEVTNDLNNHCEGSFDEGTLNKNGGCVYCSPLI</sequence>
<dbReference type="OrthoDB" id="117342at2759"/>